<accession>A0AAD3DMA4</accession>
<evidence type="ECO:0000313" key="2">
    <source>
        <dbReference type="EMBL" id="GFR42451.1"/>
    </source>
</evidence>
<proteinExistence type="predicted"/>
<evidence type="ECO:0000259" key="1">
    <source>
        <dbReference type="PROSITE" id="PS50206"/>
    </source>
</evidence>
<dbReference type="InterPro" id="IPR036873">
    <property type="entry name" value="Rhodanese-like_dom_sf"/>
</dbReference>
<name>A0AAD3DMA4_9CHLO</name>
<dbReference type="PROSITE" id="PS50206">
    <property type="entry name" value="RHODANESE_3"/>
    <property type="match status" value="1"/>
</dbReference>
<organism evidence="2 3">
    <name type="scientific">Astrephomene gubernaculifera</name>
    <dbReference type="NCBI Taxonomy" id="47775"/>
    <lineage>
        <taxon>Eukaryota</taxon>
        <taxon>Viridiplantae</taxon>
        <taxon>Chlorophyta</taxon>
        <taxon>core chlorophytes</taxon>
        <taxon>Chlorophyceae</taxon>
        <taxon>CS clade</taxon>
        <taxon>Chlamydomonadales</taxon>
        <taxon>Astrephomenaceae</taxon>
        <taxon>Astrephomene</taxon>
    </lineage>
</organism>
<evidence type="ECO:0000313" key="3">
    <source>
        <dbReference type="Proteomes" id="UP001054857"/>
    </source>
</evidence>
<dbReference type="Proteomes" id="UP001054857">
    <property type="component" value="Unassembled WGS sequence"/>
</dbReference>
<feature type="domain" description="Rhodanese" evidence="1">
    <location>
        <begin position="104"/>
        <end position="192"/>
    </location>
</feature>
<reference evidence="2 3" key="1">
    <citation type="journal article" date="2021" name="Sci. Rep.">
        <title>Genome sequencing of the multicellular alga Astrephomene provides insights into convergent evolution of germ-soma differentiation.</title>
        <authorList>
            <person name="Yamashita S."/>
            <person name="Yamamoto K."/>
            <person name="Matsuzaki R."/>
            <person name="Suzuki S."/>
            <person name="Yamaguchi H."/>
            <person name="Hirooka S."/>
            <person name="Minakuchi Y."/>
            <person name="Miyagishima S."/>
            <person name="Kawachi M."/>
            <person name="Toyoda A."/>
            <person name="Nozaki H."/>
        </authorList>
    </citation>
    <scope>NUCLEOTIDE SEQUENCE [LARGE SCALE GENOMIC DNA]</scope>
    <source>
        <strain evidence="2 3">NIES-4017</strain>
    </source>
</reference>
<dbReference type="Gene3D" id="3.40.250.10">
    <property type="entry name" value="Rhodanese-like domain"/>
    <property type="match status" value="1"/>
</dbReference>
<dbReference type="EMBL" id="BMAR01000003">
    <property type="protein sequence ID" value="GFR42451.1"/>
    <property type="molecule type" value="Genomic_DNA"/>
</dbReference>
<gene>
    <name evidence="2" type="ORF">Agub_g3358</name>
</gene>
<dbReference type="CDD" id="cd00158">
    <property type="entry name" value="RHOD"/>
    <property type="match status" value="1"/>
</dbReference>
<protein>
    <recommendedName>
        <fullName evidence="1">Rhodanese domain-containing protein</fullName>
    </recommendedName>
</protein>
<dbReference type="SUPFAM" id="SSF52821">
    <property type="entry name" value="Rhodanese/Cell cycle control phosphatase"/>
    <property type="match status" value="1"/>
</dbReference>
<dbReference type="AlphaFoldDB" id="A0AAD3DMA4"/>
<dbReference type="SMART" id="SM00450">
    <property type="entry name" value="RHOD"/>
    <property type="match status" value="1"/>
</dbReference>
<dbReference type="InterPro" id="IPR001763">
    <property type="entry name" value="Rhodanese-like_dom"/>
</dbReference>
<sequence>MQQAGNASRAPAAFRVSICTRFSRTRHPSSTPVLVVRRGERRKPSVRMGLQTAVANTPGPNDPSARLSKLYEEFKVKFPEVPEVSVGELHDWVKQAGPPDRPEGAPPPVLVDVRTREEQQVSMLPGPETLTQRQFEERGPDSFRGRRIVCYCTAGYRSGLYAQKLRRERGLDAYNLRGSILAWTQAGLPLVDPRDGSSTTQVHVYSKDWALQGQGYSPVSFRRPLLQLLRDAVSGWW</sequence>
<comment type="caution">
    <text evidence="2">The sequence shown here is derived from an EMBL/GenBank/DDBJ whole genome shotgun (WGS) entry which is preliminary data.</text>
</comment>
<dbReference type="Pfam" id="PF00581">
    <property type="entry name" value="Rhodanese"/>
    <property type="match status" value="1"/>
</dbReference>
<keyword evidence="3" id="KW-1185">Reference proteome</keyword>